<keyword evidence="3" id="KW-1185">Reference proteome</keyword>
<feature type="compositionally biased region" description="Polar residues" evidence="1">
    <location>
        <begin position="62"/>
        <end position="74"/>
    </location>
</feature>
<dbReference type="OrthoDB" id="3946223at2759"/>
<proteinExistence type="predicted"/>
<evidence type="ECO:0000313" key="2">
    <source>
        <dbReference type="EMBL" id="KAB2579653.1"/>
    </source>
</evidence>
<accession>A0A5N5DPB9</accession>
<feature type="compositionally biased region" description="Polar residues" evidence="1">
    <location>
        <begin position="37"/>
        <end position="46"/>
    </location>
</feature>
<feature type="region of interest" description="Disordered" evidence="1">
    <location>
        <begin position="1"/>
        <end position="121"/>
    </location>
</feature>
<comment type="caution">
    <text evidence="2">The sequence shown here is derived from an EMBL/GenBank/DDBJ whole genome shotgun (WGS) entry which is preliminary data.</text>
</comment>
<reference evidence="2 3" key="1">
    <citation type="journal article" date="2019" name="Sci. Rep.">
        <title>A multi-omics analysis of the grapevine pathogen Lasiodiplodia theobromae reveals that temperature affects the expression of virulence- and pathogenicity-related genes.</title>
        <authorList>
            <person name="Felix C."/>
            <person name="Meneses R."/>
            <person name="Goncalves M.F.M."/>
            <person name="Tilleman L."/>
            <person name="Duarte A.S."/>
            <person name="Jorrin-Novo J.V."/>
            <person name="Van de Peer Y."/>
            <person name="Deforce D."/>
            <person name="Van Nieuwerburgh F."/>
            <person name="Esteves A.C."/>
            <person name="Alves A."/>
        </authorList>
    </citation>
    <scope>NUCLEOTIDE SEQUENCE [LARGE SCALE GENOMIC DNA]</scope>
    <source>
        <strain evidence="2 3">LA-SOL3</strain>
    </source>
</reference>
<organism evidence="2 3">
    <name type="scientific">Lasiodiplodia theobromae</name>
    <dbReference type="NCBI Taxonomy" id="45133"/>
    <lineage>
        <taxon>Eukaryota</taxon>
        <taxon>Fungi</taxon>
        <taxon>Dikarya</taxon>
        <taxon>Ascomycota</taxon>
        <taxon>Pezizomycotina</taxon>
        <taxon>Dothideomycetes</taxon>
        <taxon>Dothideomycetes incertae sedis</taxon>
        <taxon>Botryosphaeriales</taxon>
        <taxon>Botryosphaeriaceae</taxon>
        <taxon>Lasiodiplodia</taxon>
    </lineage>
</organism>
<feature type="compositionally biased region" description="Acidic residues" evidence="1">
    <location>
        <begin position="104"/>
        <end position="121"/>
    </location>
</feature>
<evidence type="ECO:0000256" key="1">
    <source>
        <dbReference type="SAM" id="MobiDB-lite"/>
    </source>
</evidence>
<protein>
    <submittedName>
        <fullName evidence="2">LisH domain-containing protein</fullName>
    </submittedName>
</protein>
<dbReference type="AlphaFoldDB" id="A0A5N5DPB9"/>
<name>A0A5N5DPB9_9PEZI</name>
<dbReference type="EMBL" id="VCHE01000006">
    <property type="protein sequence ID" value="KAB2579653.1"/>
    <property type="molecule type" value="Genomic_DNA"/>
</dbReference>
<dbReference type="Proteomes" id="UP000325902">
    <property type="component" value="Unassembled WGS sequence"/>
</dbReference>
<evidence type="ECO:0000313" key="3">
    <source>
        <dbReference type="Proteomes" id="UP000325902"/>
    </source>
</evidence>
<feature type="compositionally biased region" description="Polar residues" evidence="1">
    <location>
        <begin position="90"/>
        <end position="103"/>
    </location>
</feature>
<sequence>MSSDSDDIPIRPRRSLTTSSRLPGANAQGGQVGPAQQRIQTGSSSGLEAESEDVDLAEAQASPDSDSEPTQGEQENTRSAKALEEESDADSTNQESEMNQTEADSQESEISQDEADSQEDEIVAEPETQHVYPVFRPVTRKQASGGSAPAAPNTFQQELEKGFHFLAEYVREQDLRRIKAKEVKNMDSAAWIKHCVSILASTPTPILAEIMGGNLAKAKIEDRNGIAKILRPHEERLNLSNGKDAPAIYHILLVDKDGNSPSANELTQVIKVLRKYPNKGEWELANKIDQMVGSDAKNRFTTDTAKQGRRRYLCDLDEYKVKEHRVQNLEEFCDALERRIQNIPQADRDKPLEAPLRYFGYGDAFTRTKCHLTHKSSNYIMGLVDAVLSEILFTAIGDGYIDDGGGFSHEPAGSNNWSGQKTTDRQWERAAKWTLKHTPYIQNLELHRKVLEKEANLPQKIAELKADTANLEEQEQETWDELEPQLISRVQDTVEASRTVTGEVNNFVDLWDKLLEETLGHESEESDE</sequence>
<gene>
    <name evidence="2" type="ORF">DBV05_g1675</name>
</gene>
<feature type="compositionally biased region" description="Basic and acidic residues" evidence="1">
    <location>
        <begin position="75"/>
        <end position="84"/>
    </location>
</feature>